<dbReference type="Proteomes" id="UP000095283">
    <property type="component" value="Unplaced"/>
</dbReference>
<protein>
    <submittedName>
        <fullName evidence="2">Uncharacterized protein</fullName>
    </submittedName>
</protein>
<proteinExistence type="predicted"/>
<organism evidence="1 2">
    <name type="scientific">Heterorhabditis bacteriophora</name>
    <name type="common">Entomopathogenic nematode worm</name>
    <dbReference type="NCBI Taxonomy" id="37862"/>
    <lineage>
        <taxon>Eukaryota</taxon>
        <taxon>Metazoa</taxon>
        <taxon>Ecdysozoa</taxon>
        <taxon>Nematoda</taxon>
        <taxon>Chromadorea</taxon>
        <taxon>Rhabditida</taxon>
        <taxon>Rhabditina</taxon>
        <taxon>Rhabditomorpha</taxon>
        <taxon>Strongyloidea</taxon>
        <taxon>Heterorhabditidae</taxon>
        <taxon>Heterorhabditis</taxon>
    </lineage>
</organism>
<dbReference type="WBParaSite" id="Hba_18423">
    <property type="protein sequence ID" value="Hba_18423"/>
    <property type="gene ID" value="Hba_18423"/>
</dbReference>
<keyword evidence="1" id="KW-1185">Reference proteome</keyword>
<name>A0A1I7XLN8_HETBA</name>
<accession>A0A1I7XLN8</accession>
<reference evidence="2" key="1">
    <citation type="submission" date="2016-11" db="UniProtKB">
        <authorList>
            <consortium name="WormBaseParasite"/>
        </authorList>
    </citation>
    <scope>IDENTIFICATION</scope>
</reference>
<evidence type="ECO:0000313" key="1">
    <source>
        <dbReference type="Proteomes" id="UP000095283"/>
    </source>
</evidence>
<evidence type="ECO:0000313" key="2">
    <source>
        <dbReference type="WBParaSite" id="Hba_18423"/>
    </source>
</evidence>
<sequence>MLMLRSFTEKSRQLKADMAMSRSITIIPSMQSFRFVFWQYLAPLRRPSIFGVFLQASQAIRKEKNLRWS</sequence>
<dbReference type="AlphaFoldDB" id="A0A1I7XLN8"/>